<keyword evidence="1" id="KW-0812">Transmembrane</keyword>
<accession>A0A4Q7MI69</accession>
<gene>
    <name evidence="3" type="ORF">EV187_0308</name>
</gene>
<dbReference type="InterPro" id="IPR025403">
    <property type="entry name" value="TgpA-like_C"/>
</dbReference>
<proteinExistence type="predicted"/>
<evidence type="ECO:0000259" key="2">
    <source>
        <dbReference type="Pfam" id="PF13559"/>
    </source>
</evidence>
<evidence type="ECO:0000313" key="4">
    <source>
        <dbReference type="Proteomes" id="UP000293289"/>
    </source>
</evidence>
<keyword evidence="1" id="KW-0472">Membrane</keyword>
<feature type="transmembrane region" description="Helical" evidence="1">
    <location>
        <begin position="67"/>
        <end position="87"/>
    </location>
</feature>
<organism evidence="3 4">
    <name type="scientific">Agromyces ramosus</name>
    <dbReference type="NCBI Taxonomy" id="33879"/>
    <lineage>
        <taxon>Bacteria</taxon>
        <taxon>Bacillati</taxon>
        <taxon>Actinomycetota</taxon>
        <taxon>Actinomycetes</taxon>
        <taxon>Micrococcales</taxon>
        <taxon>Microbacteriaceae</taxon>
        <taxon>Agromyces</taxon>
    </lineage>
</organism>
<evidence type="ECO:0000256" key="1">
    <source>
        <dbReference type="SAM" id="Phobius"/>
    </source>
</evidence>
<dbReference type="RefSeq" id="WP_130351276.1">
    <property type="nucleotide sequence ID" value="NZ_SGWY01000001.1"/>
</dbReference>
<dbReference type="OrthoDB" id="3389322at2"/>
<name>A0A4Q7MI69_9MICO</name>
<sequence>MVLSVLNPLLETPLDPDAPEARRWLQDELSKPEYVSAEPNAFDLAMQSIRDWFVGLFEGASGIPGPLLALLVLVVVVVLVVVGLLVFGLPRLRRRRRAAEPLFDDHDRRDLRALRRAAVAAAEAGDWPLAIEERYRAIVRGIVDRDLVRVHPGTTARGVADAAAAPFPAHVEALRSAAADFDAVRYLGRSGSREDYDALTRLDGELAAATPATPVRERATDGAPA</sequence>
<dbReference type="Pfam" id="PF13559">
    <property type="entry name" value="DUF4129"/>
    <property type="match status" value="1"/>
</dbReference>
<dbReference type="EMBL" id="SGWY01000001">
    <property type="protein sequence ID" value="RZS67886.1"/>
    <property type="molecule type" value="Genomic_DNA"/>
</dbReference>
<reference evidence="3 4" key="1">
    <citation type="submission" date="2019-02" db="EMBL/GenBank/DDBJ databases">
        <title>Genomic Encyclopedia of Type Strains, Phase IV (KMG-IV): sequencing the most valuable type-strain genomes for metagenomic binning, comparative biology and taxonomic classification.</title>
        <authorList>
            <person name="Goeker M."/>
        </authorList>
    </citation>
    <scope>NUCLEOTIDE SEQUENCE [LARGE SCALE GENOMIC DNA]</scope>
    <source>
        <strain evidence="3 4">DSM 43045</strain>
    </source>
</reference>
<dbReference type="AlphaFoldDB" id="A0A4Q7MI69"/>
<keyword evidence="1" id="KW-1133">Transmembrane helix</keyword>
<keyword evidence="4" id="KW-1185">Reference proteome</keyword>
<feature type="domain" description="Protein-glutamine gamma-glutamyltransferase-like C-terminal" evidence="2">
    <location>
        <begin position="134"/>
        <end position="202"/>
    </location>
</feature>
<protein>
    <submittedName>
        <fullName evidence="3">Uncharacterized protein DUF4129</fullName>
    </submittedName>
</protein>
<evidence type="ECO:0000313" key="3">
    <source>
        <dbReference type="EMBL" id="RZS67886.1"/>
    </source>
</evidence>
<comment type="caution">
    <text evidence="3">The sequence shown here is derived from an EMBL/GenBank/DDBJ whole genome shotgun (WGS) entry which is preliminary data.</text>
</comment>
<dbReference type="Proteomes" id="UP000293289">
    <property type="component" value="Unassembled WGS sequence"/>
</dbReference>